<protein>
    <submittedName>
        <fullName evidence="1">Uncharacterized protein</fullName>
    </submittedName>
</protein>
<gene>
    <name evidence="1" type="ORF">L1987_53056</name>
</gene>
<dbReference type="EMBL" id="CM042034">
    <property type="protein sequence ID" value="KAI3762619.1"/>
    <property type="molecule type" value="Genomic_DNA"/>
</dbReference>
<evidence type="ECO:0000313" key="1">
    <source>
        <dbReference type="EMBL" id="KAI3762619.1"/>
    </source>
</evidence>
<name>A0ACB9EUU1_9ASTR</name>
<keyword evidence="2" id="KW-1185">Reference proteome</keyword>
<proteinExistence type="predicted"/>
<organism evidence="1 2">
    <name type="scientific">Smallanthus sonchifolius</name>
    <dbReference type="NCBI Taxonomy" id="185202"/>
    <lineage>
        <taxon>Eukaryota</taxon>
        <taxon>Viridiplantae</taxon>
        <taxon>Streptophyta</taxon>
        <taxon>Embryophyta</taxon>
        <taxon>Tracheophyta</taxon>
        <taxon>Spermatophyta</taxon>
        <taxon>Magnoliopsida</taxon>
        <taxon>eudicotyledons</taxon>
        <taxon>Gunneridae</taxon>
        <taxon>Pentapetalae</taxon>
        <taxon>asterids</taxon>
        <taxon>campanulids</taxon>
        <taxon>Asterales</taxon>
        <taxon>Asteraceae</taxon>
        <taxon>Asteroideae</taxon>
        <taxon>Heliantheae alliance</taxon>
        <taxon>Millerieae</taxon>
        <taxon>Smallanthus</taxon>
    </lineage>
</organism>
<accession>A0ACB9EUU1</accession>
<reference evidence="2" key="1">
    <citation type="journal article" date="2022" name="Mol. Ecol. Resour.">
        <title>The genomes of chicory, endive, great burdock and yacon provide insights into Asteraceae palaeo-polyploidization history and plant inulin production.</title>
        <authorList>
            <person name="Fan W."/>
            <person name="Wang S."/>
            <person name="Wang H."/>
            <person name="Wang A."/>
            <person name="Jiang F."/>
            <person name="Liu H."/>
            <person name="Zhao H."/>
            <person name="Xu D."/>
            <person name="Zhang Y."/>
        </authorList>
    </citation>
    <scope>NUCLEOTIDE SEQUENCE [LARGE SCALE GENOMIC DNA]</scope>
    <source>
        <strain evidence="2">cv. Yunnan</strain>
    </source>
</reference>
<evidence type="ECO:0000313" key="2">
    <source>
        <dbReference type="Proteomes" id="UP001056120"/>
    </source>
</evidence>
<comment type="caution">
    <text evidence="1">The sequence shown here is derived from an EMBL/GenBank/DDBJ whole genome shotgun (WGS) entry which is preliminary data.</text>
</comment>
<reference evidence="1 2" key="2">
    <citation type="journal article" date="2022" name="Mol. Ecol. Resour.">
        <title>The genomes of chicory, endive, great burdock and yacon provide insights into Asteraceae paleo-polyploidization history and plant inulin production.</title>
        <authorList>
            <person name="Fan W."/>
            <person name="Wang S."/>
            <person name="Wang H."/>
            <person name="Wang A."/>
            <person name="Jiang F."/>
            <person name="Liu H."/>
            <person name="Zhao H."/>
            <person name="Xu D."/>
            <person name="Zhang Y."/>
        </authorList>
    </citation>
    <scope>NUCLEOTIDE SEQUENCE [LARGE SCALE GENOMIC DNA]</scope>
    <source>
        <strain evidence="2">cv. Yunnan</strain>
        <tissue evidence="1">Leaves</tissue>
    </source>
</reference>
<dbReference type="Proteomes" id="UP001056120">
    <property type="component" value="Linkage Group LG17"/>
</dbReference>
<sequence length="188" mass="21008">MTARSFLYGSVVLKNKSVHRSSSSPTPADPFSISRSSSFQGSPSMLSFEDKGGKFWDHQDNGDDEYLHQPEKIRRLTTDQVDELGEKMMLQQKGTLDSSGTKSLSQPQLCQHVPEGDVSKNMNMGNGQNGDFVEKILEFDNRVHTSLIVRVDSSYVFEKEKSDGSLDEENNLSKMFLPSVDGYTSPKM</sequence>